<reference evidence="7" key="1">
    <citation type="journal article" date="2016" name="Nature">
        <title>The genome of the seagrass Zostera marina reveals angiosperm adaptation to the sea.</title>
        <authorList>
            <person name="Olsen J.L."/>
            <person name="Rouze P."/>
            <person name="Verhelst B."/>
            <person name="Lin Y.-C."/>
            <person name="Bayer T."/>
            <person name="Collen J."/>
            <person name="Dattolo E."/>
            <person name="De Paoli E."/>
            <person name="Dittami S."/>
            <person name="Maumus F."/>
            <person name="Michel G."/>
            <person name="Kersting A."/>
            <person name="Lauritano C."/>
            <person name="Lohaus R."/>
            <person name="Toepel M."/>
            <person name="Tonon T."/>
            <person name="Vanneste K."/>
            <person name="Amirebrahimi M."/>
            <person name="Brakel J."/>
            <person name="Bostroem C."/>
            <person name="Chovatia M."/>
            <person name="Grimwood J."/>
            <person name="Jenkins J.W."/>
            <person name="Jueterbock A."/>
            <person name="Mraz A."/>
            <person name="Stam W.T."/>
            <person name="Tice H."/>
            <person name="Bornberg-Bauer E."/>
            <person name="Green P.J."/>
            <person name="Pearson G.A."/>
            <person name="Procaccini G."/>
            <person name="Duarte C.M."/>
            <person name="Schmutz J."/>
            <person name="Reusch T.B.H."/>
            <person name="Van de Peer Y."/>
        </authorList>
    </citation>
    <scope>NUCLEOTIDE SEQUENCE [LARGE SCALE GENOMIC DNA]</scope>
    <source>
        <strain evidence="7">cv. Finnish</strain>
    </source>
</reference>
<dbReference type="Pfam" id="PF04434">
    <property type="entry name" value="SWIM"/>
    <property type="match status" value="1"/>
</dbReference>
<evidence type="ECO:0000256" key="3">
    <source>
        <dbReference type="ARBA" id="ARBA00022833"/>
    </source>
</evidence>
<keyword evidence="2 4" id="KW-0863">Zinc-finger</keyword>
<dbReference type="SUPFAM" id="SSF54277">
    <property type="entry name" value="CAD &amp; PB1 domains"/>
    <property type="match status" value="1"/>
</dbReference>
<sequence length="733" mass="83190">MSREGIIAICQFGGDFATNVDGSMSYTGGEAHAIDIERNLTFDSLKLEMTSVLNTDINNMAIKYFLPNNNRTLITVSSDKDLQRLIDFYGNSTVDIYIMNKVNKSIVVDPSLSTIVTAVNNHGVGCQKRKANMNHMFNSLNGREKWALSPDSITLDEICPYVPSSINDIITGVGQEFDNVKDFRDKLCEYAICKGFSYRFVKNETARVTVKCTAENCPWRIHASQTSRKKKIMIKKLIDMHTCGGGTSNVGQRRVTKKWLVNIIKKKLRDSPECRPKDIAEDVYRDFGINVSYFQVWHAKTEAEKELFNMQVEACNQLPWFCTKLIESNPGSIVNMATSEDSRFRLFITFQASLHGFQHGCRPLILLDTIPLQKNNQLRLLAAASIDADDGIFPVAFSAVECENYDSWTWFLEQLKSALRVSCPLTFMSNRGNGLEQAVPQVFEDSYHGYCLIDIVEDFRIELKKGSWSEMVENAMVNNLESSALACTEEEFNARLDSIRKVSDAAADWVMATKPDHWSNALFKGSRYNNFSADISEFNNWISVRQESSVVLMIYIICSKVMELMNTRREASSAWESTLTPSVEEKLMKENSKAQKFEVLCSSGTVFEVRGGIVNVVNIETWDCTCRMWQLTGLPCIHAIAVLDHLGRSIHDYCSQYFTSDFYRAAYAESINPITGVEKISPIIRDNLHPISRRQTKGTRRNHYKRKKGDTRELHCSRCKEIGHNKSTCETIM</sequence>
<dbReference type="InterPro" id="IPR006564">
    <property type="entry name" value="Znf_PMZ"/>
</dbReference>
<dbReference type="PANTHER" id="PTHR31973">
    <property type="entry name" value="POLYPROTEIN, PUTATIVE-RELATED"/>
    <property type="match status" value="1"/>
</dbReference>
<keyword evidence="7" id="KW-1185">Reference proteome</keyword>
<evidence type="ECO:0000256" key="4">
    <source>
        <dbReference type="PROSITE-ProRule" id="PRU00325"/>
    </source>
</evidence>
<protein>
    <submittedName>
        <fullName evidence="6">Mutator-like transposase-like protein</fullName>
    </submittedName>
</protein>
<name>A0A0K9PND8_ZOSMR</name>
<dbReference type="STRING" id="29655.A0A0K9PND8"/>
<dbReference type="GO" id="GO:0008270">
    <property type="term" value="F:zinc ion binding"/>
    <property type="evidence" value="ECO:0007669"/>
    <property type="project" value="UniProtKB-KW"/>
</dbReference>
<dbReference type="InterPro" id="IPR004332">
    <property type="entry name" value="Transposase_MuDR"/>
</dbReference>
<keyword evidence="1" id="KW-0479">Metal-binding</keyword>
<proteinExistence type="predicted"/>
<keyword evidence="3" id="KW-0862">Zinc</keyword>
<dbReference type="Pfam" id="PF10551">
    <property type="entry name" value="MULE"/>
    <property type="match status" value="1"/>
</dbReference>
<dbReference type="Pfam" id="PF00564">
    <property type="entry name" value="PB1"/>
    <property type="match status" value="1"/>
</dbReference>
<evidence type="ECO:0000259" key="5">
    <source>
        <dbReference type="PROSITE" id="PS50966"/>
    </source>
</evidence>
<organism evidence="6 7">
    <name type="scientific">Zostera marina</name>
    <name type="common">Eelgrass</name>
    <dbReference type="NCBI Taxonomy" id="29655"/>
    <lineage>
        <taxon>Eukaryota</taxon>
        <taxon>Viridiplantae</taxon>
        <taxon>Streptophyta</taxon>
        <taxon>Embryophyta</taxon>
        <taxon>Tracheophyta</taxon>
        <taxon>Spermatophyta</taxon>
        <taxon>Magnoliopsida</taxon>
        <taxon>Liliopsida</taxon>
        <taxon>Zosteraceae</taxon>
        <taxon>Zostera</taxon>
    </lineage>
</organism>
<dbReference type="OMA" id="WHWFLVE"/>
<evidence type="ECO:0000256" key="2">
    <source>
        <dbReference type="ARBA" id="ARBA00022771"/>
    </source>
</evidence>
<dbReference type="Proteomes" id="UP000036987">
    <property type="component" value="Unassembled WGS sequence"/>
</dbReference>
<dbReference type="PROSITE" id="PS50966">
    <property type="entry name" value="ZF_SWIM"/>
    <property type="match status" value="1"/>
</dbReference>
<dbReference type="Gene3D" id="3.10.20.90">
    <property type="entry name" value="Phosphatidylinositol 3-kinase Catalytic Subunit, Chain A, domain 1"/>
    <property type="match status" value="1"/>
</dbReference>
<dbReference type="SMART" id="SM00575">
    <property type="entry name" value="ZnF_PMZ"/>
    <property type="match status" value="1"/>
</dbReference>
<dbReference type="InterPro" id="IPR018289">
    <property type="entry name" value="MULE_transposase_dom"/>
</dbReference>
<comment type="caution">
    <text evidence="6">The sequence shown here is derived from an EMBL/GenBank/DDBJ whole genome shotgun (WGS) entry which is preliminary data.</text>
</comment>
<evidence type="ECO:0000313" key="6">
    <source>
        <dbReference type="EMBL" id="KMZ69732.1"/>
    </source>
</evidence>
<dbReference type="EMBL" id="LFYR01000753">
    <property type="protein sequence ID" value="KMZ69732.1"/>
    <property type="molecule type" value="Genomic_DNA"/>
</dbReference>
<accession>A0A0K9PND8</accession>
<dbReference type="AlphaFoldDB" id="A0A0K9PND8"/>
<feature type="domain" description="SWIM-type" evidence="5">
    <location>
        <begin position="615"/>
        <end position="647"/>
    </location>
</feature>
<dbReference type="PANTHER" id="PTHR31973:SF166">
    <property type="entry name" value="OS10G0104700 PROTEIN"/>
    <property type="match status" value="1"/>
</dbReference>
<dbReference type="InterPro" id="IPR000270">
    <property type="entry name" value="PB1_dom"/>
</dbReference>
<dbReference type="InterPro" id="IPR007527">
    <property type="entry name" value="Znf_SWIM"/>
</dbReference>
<dbReference type="OrthoDB" id="125347at2759"/>
<dbReference type="SMART" id="SM00666">
    <property type="entry name" value="PB1"/>
    <property type="match status" value="1"/>
</dbReference>
<gene>
    <name evidence="6" type="ORF">ZOSMA_208G00250</name>
</gene>
<dbReference type="Pfam" id="PF03108">
    <property type="entry name" value="DBD_Tnp_Mut"/>
    <property type="match status" value="1"/>
</dbReference>
<evidence type="ECO:0000256" key="1">
    <source>
        <dbReference type="ARBA" id="ARBA00022723"/>
    </source>
</evidence>
<evidence type="ECO:0000313" key="7">
    <source>
        <dbReference type="Proteomes" id="UP000036987"/>
    </source>
</evidence>